<dbReference type="AlphaFoldDB" id="A0A645H0I7"/>
<name>A0A645H0I7_9ZZZZ</name>
<sequence>MICKEHHFNILSLFHKVCIVHHLGSKRDLLESLGMHEVEAHIIFIEELVRPSFNAYCLYFLTSSVCVLQYPAILEVSHFHLYKCATLTWFNMLEPYYTAWLSIEINT</sequence>
<comment type="caution">
    <text evidence="1">The sequence shown here is derived from an EMBL/GenBank/DDBJ whole genome shotgun (WGS) entry which is preliminary data.</text>
</comment>
<reference evidence="1" key="1">
    <citation type="submission" date="2019-08" db="EMBL/GenBank/DDBJ databases">
        <authorList>
            <person name="Kucharzyk K."/>
            <person name="Murdoch R.W."/>
            <person name="Higgins S."/>
            <person name="Loffler F."/>
        </authorList>
    </citation>
    <scope>NUCLEOTIDE SEQUENCE</scope>
</reference>
<protein>
    <submittedName>
        <fullName evidence="1">Uncharacterized protein</fullName>
    </submittedName>
</protein>
<gene>
    <name evidence="1" type="ORF">SDC9_180051</name>
</gene>
<evidence type="ECO:0000313" key="1">
    <source>
        <dbReference type="EMBL" id="MPN32571.1"/>
    </source>
</evidence>
<accession>A0A645H0I7</accession>
<proteinExistence type="predicted"/>
<organism evidence="1">
    <name type="scientific">bioreactor metagenome</name>
    <dbReference type="NCBI Taxonomy" id="1076179"/>
    <lineage>
        <taxon>unclassified sequences</taxon>
        <taxon>metagenomes</taxon>
        <taxon>ecological metagenomes</taxon>
    </lineage>
</organism>
<dbReference type="EMBL" id="VSSQ01084648">
    <property type="protein sequence ID" value="MPN32571.1"/>
    <property type="molecule type" value="Genomic_DNA"/>
</dbReference>